<evidence type="ECO:0000313" key="4">
    <source>
        <dbReference type="EMBL" id="KAJ4770686.1"/>
    </source>
</evidence>
<gene>
    <name evidence="4" type="ORF">LUZ62_054943</name>
</gene>
<dbReference type="AlphaFoldDB" id="A0AAV8DV01"/>
<protein>
    <submittedName>
        <fullName evidence="4">Glycosyltransferase</fullName>
    </submittedName>
</protein>
<dbReference type="InterPro" id="IPR035595">
    <property type="entry name" value="UDP_glycos_trans_CS"/>
</dbReference>
<reference evidence="4" key="1">
    <citation type="submission" date="2022-08" db="EMBL/GenBank/DDBJ databases">
        <authorList>
            <person name="Marques A."/>
        </authorList>
    </citation>
    <scope>NUCLEOTIDE SEQUENCE</scope>
    <source>
        <strain evidence="4">RhyPub2mFocal</strain>
        <tissue evidence="4">Leaves</tissue>
    </source>
</reference>
<comment type="similarity">
    <text evidence="1 3">Belongs to the UDP-glycosyltransferase family.</text>
</comment>
<keyword evidence="5" id="KW-1185">Reference proteome</keyword>
<dbReference type="Proteomes" id="UP001140206">
    <property type="component" value="Chromosome 3"/>
</dbReference>
<organism evidence="4 5">
    <name type="scientific">Rhynchospora pubera</name>
    <dbReference type="NCBI Taxonomy" id="906938"/>
    <lineage>
        <taxon>Eukaryota</taxon>
        <taxon>Viridiplantae</taxon>
        <taxon>Streptophyta</taxon>
        <taxon>Embryophyta</taxon>
        <taxon>Tracheophyta</taxon>
        <taxon>Spermatophyta</taxon>
        <taxon>Magnoliopsida</taxon>
        <taxon>Liliopsida</taxon>
        <taxon>Poales</taxon>
        <taxon>Cyperaceae</taxon>
        <taxon>Cyperoideae</taxon>
        <taxon>Rhynchosporeae</taxon>
        <taxon>Rhynchospora</taxon>
    </lineage>
</organism>
<keyword evidence="2 3" id="KW-0808">Transferase</keyword>
<name>A0AAV8DV01_9POAL</name>
<dbReference type="EMBL" id="JAMFTS010000003">
    <property type="protein sequence ID" value="KAJ4770686.1"/>
    <property type="molecule type" value="Genomic_DNA"/>
</dbReference>
<dbReference type="Pfam" id="PF00201">
    <property type="entry name" value="UDPGT"/>
    <property type="match status" value="1"/>
</dbReference>
<dbReference type="InterPro" id="IPR002213">
    <property type="entry name" value="UDP_glucos_trans"/>
</dbReference>
<dbReference type="SUPFAM" id="SSF53756">
    <property type="entry name" value="UDP-Glycosyltransferase/glycogen phosphorylase"/>
    <property type="match status" value="1"/>
</dbReference>
<dbReference type="Gene3D" id="3.40.50.2000">
    <property type="entry name" value="Glycogen Phosphorylase B"/>
    <property type="match status" value="1"/>
</dbReference>
<dbReference type="PANTHER" id="PTHR48045:SF34">
    <property type="entry name" value="ISOFLAVONE 7-O-GLUCOSYLTRANSFERASE 1-LIKE"/>
    <property type="match status" value="1"/>
</dbReference>
<dbReference type="FunFam" id="3.40.50.2000:FF:000431">
    <property type="entry name" value="UDP-glycosyltransferase 90A1"/>
    <property type="match status" value="1"/>
</dbReference>
<dbReference type="PANTHER" id="PTHR48045">
    <property type="entry name" value="UDP-GLYCOSYLTRANSFERASE 72B1"/>
    <property type="match status" value="1"/>
</dbReference>
<evidence type="ECO:0000256" key="3">
    <source>
        <dbReference type="RuleBase" id="RU003718"/>
    </source>
</evidence>
<keyword evidence="3" id="KW-0328">Glycosyltransferase</keyword>
<dbReference type="CDD" id="cd03784">
    <property type="entry name" value="GT1_Gtf-like"/>
    <property type="match status" value="1"/>
</dbReference>
<sequence>MVVKSWAPQVQVLQHEAVGGFVSHCGWNSTLEAITHGVPMICWPLYAEQRLNKVILMEEIKIAVVMDGYDEGLVRAEEVETKLRWLMESEGGKALKERMAAVKAKAAEALGEGGSSSKSFVHFLRDLVELDGKK</sequence>
<proteinExistence type="inferred from homology"/>
<accession>A0AAV8DV01</accession>
<evidence type="ECO:0000313" key="5">
    <source>
        <dbReference type="Proteomes" id="UP001140206"/>
    </source>
</evidence>
<dbReference type="GO" id="GO:0008194">
    <property type="term" value="F:UDP-glycosyltransferase activity"/>
    <property type="evidence" value="ECO:0007669"/>
    <property type="project" value="InterPro"/>
</dbReference>
<evidence type="ECO:0000256" key="1">
    <source>
        <dbReference type="ARBA" id="ARBA00009995"/>
    </source>
</evidence>
<comment type="caution">
    <text evidence="4">The sequence shown here is derived from an EMBL/GenBank/DDBJ whole genome shotgun (WGS) entry which is preliminary data.</text>
</comment>
<dbReference type="PROSITE" id="PS00375">
    <property type="entry name" value="UDPGT"/>
    <property type="match status" value="1"/>
</dbReference>
<evidence type="ECO:0000256" key="2">
    <source>
        <dbReference type="ARBA" id="ARBA00022679"/>
    </source>
</evidence>